<evidence type="ECO:0000313" key="3">
    <source>
        <dbReference type="Proteomes" id="UP000004994"/>
    </source>
</evidence>
<dbReference type="AlphaFoldDB" id="A0A3Q7GN84"/>
<sequence>MIPLLLWLIAMVKFSAKLSLLREFLNALKSSNFEKLSKSYYFCVPTLCDLSSNHEVPFIIKAELLARYGGVAPKMAEEAHALVIDQVYAVNPEVLCFKNLETVNHWWKVLC</sequence>
<dbReference type="Gramene" id="Solyc05g050935.1.1">
    <property type="protein sequence ID" value="Solyc05g050935.1.1"/>
    <property type="gene ID" value="Solyc05g050935.1"/>
</dbReference>
<evidence type="ECO:0000313" key="2">
    <source>
        <dbReference type="EnsemblPlants" id="Solyc05g050935.1.1"/>
    </source>
</evidence>
<reference evidence="2" key="2">
    <citation type="submission" date="2019-01" db="UniProtKB">
        <authorList>
            <consortium name="EnsemblPlants"/>
        </authorList>
    </citation>
    <scope>IDENTIFICATION</scope>
    <source>
        <strain evidence="2">cv. Heinz 1706</strain>
    </source>
</reference>
<name>A0A3Q7GN84_SOLLC</name>
<protein>
    <submittedName>
        <fullName evidence="2">Uncharacterized protein</fullName>
    </submittedName>
</protein>
<keyword evidence="1" id="KW-0732">Signal</keyword>
<dbReference type="Proteomes" id="UP000004994">
    <property type="component" value="Chromosome 5"/>
</dbReference>
<dbReference type="InParanoid" id="A0A3Q7GN84"/>
<accession>A0A3Q7GN84</accession>
<feature type="chain" id="PRO_5018664987" evidence="1">
    <location>
        <begin position="18"/>
        <end position="111"/>
    </location>
</feature>
<reference evidence="2" key="1">
    <citation type="journal article" date="2012" name="Nature">
        <title>The tomato genome sequence provides insights into fleshy fruit evolution.</title>
        <authorList>
            <consortium name="Tomato Genome Consortium"/>
        </authorList>
    </citation>
    <scope>NUCLEOTIDE SEQUENCE [LARGE SCALE GENOMIC DNA]</scope>
    <source>
        <strain evidence="2">cv. Heinz 1706</strain>
    </source>
</reference>
<organism evidence="2">
    <name type="scientific">Solanum lycopersicum</name>
    <name type="common">Tomato</name>
    <name type="synonym">Lycopersicon esculentum</name>
    <dbReference type="NCBI Taxonomy" id="4081"/>
    <lineage>
        <taxon>Eukaryota</taxon>
        <taxon>Viridiplantae</taxon>
        <taxon>Streptophyta</taxon>
        <taxon>Embryophyta</taxon>
        <taxon>Tracheophyta</taxon>
        <taxon>Spermatophyta</taxon>
        <taxon>Magnoliopsida</taxon>
        <taxon>eudicotyledons</taxon>
        <taxon>Gunneridae</taxon>
        <taxon>Pentapetalae</taxon>
        <taxon>asterids</taxon>
        <taxon>lamiids</taxon>
        <taxon>Solanales</taxon>
        <taxon>Solanaceae</taxon>
        <taxon>Solanoideae</taxon>
        <taxon>Solaneae</taxon>
        <taxon>Solanum</taxon>
        <taxon>Solanum subgen. Lycopersicon</taxon>
    </lineage>
</organism>
<keyword evidence="3" id="KW-1185">Reference proteome</keyword>
<evidence type="ECO:0000256" key="1">
    <source>
        <dbReference type="SAM" id="SignalP"/>
    </source>
</evidence>
<proteinExistence type="predicted"/>
<dbReference type="EnsemblPlants" id="Solyc05g050935.1.1">
    <property type="protein sequence ID" value="Solyc05g050935.1.1"/>
    <property type="gene ID" value="Solyc05g050935.1"/>
</dbReference>
<feature type="signal peptide" evidence="1">
    <location>
        <begin position="1"/>
        <end position="17"/>
    </location>
</feature>